<dbReference type="InterPro" id="IPR036737">
    <property type="entry name" value="OmpA-like_sf"/>
</dbReference>
<keyword evidence="2 4" id="KW-0472">Membrane</keyword>
<dbReference type="PRINTS" id="PR01021">
    <property type="entry name" value="OMPADOMAIN"/>
</dbReference>
<dbReference type="Pfam" id="PF00691">
    <property type="entry name" value="OmpA"/>
    <property type="match status" value="1"/>
</dbReference>
<dbReference type="SUPFAM" id="SSF103088">
    <property type="entry name" value="OmpA-like"/>
    <property type="match status" value="1"/>
</dbReference>
<comment type="subcellular location">
    <subcellularLocation>
        <location evidence="1">Cell outer membrane</location>
    </subcellularLocation>
</comment>
<name>A0A3S0A4S7_9HYPH</name>
<evidence type="ECO:0000256" key="5">
    <source>
        <dbReference type="SAM" id="SignalP"/>
    </source>
</evidence>
<evidence type="ECO:0000256" key="2">
    <source>
        <dbReference type="ARBA" id="ARBA00023136"/>
    </source>
</evidence>
<feature type="chain" id="PRO_5018712691" evidence="5">
    <location>
        <begin position="23"/>
        <end position="185"/>
    </location>
</feature>
<evidence type="ECO:0000256" key="4">
    <source>
        <dbReference type="PROSITE-ProRule" id="PRU00473"/>
    </source>
</evidence>
<gene>
    <name evidence="7" type="ORF">EJC49_19380</name>
</gene>
<evidence type="ECO:0000259" key="6">
    <source>
        <dbReference type="PROSITE" id="PS51123"/>
    </source>
</evidence>
<evidence type="ECO:0000313" key="8">
    <source>
        <dbReference type="Proteomes" id="UP000278398"/>
    </source>
</evidence>
<organism evidence="7 8">
    <name type="scientific">Aquibium carbonis</name>
    <dbReference type="NCBI Taxonomy" id="2495581"/>
    <lineage>
        <taxon>Bacteria</taxon>
        <taxon>Pseudomonadati</taxon>
        <taxon>Pseudomonadota</taxon>
        <taxon>Alphaproteobacteria</taxon>
        <taxon>Hyphomicrobiales</taxon>
        <taxon>Phyllobacteriaceae</taxon>
        <taxon>Aquibium</taxon>
    </lineage>
</organism>
<reference evidence="7 8" key="1">
    <citation type="submission" date="2018-12" db="EMBL/GenBank/DDBJ databases">
        <title>Mesorhizobium carbonis sp. nov., isolated from coal mine water.</title>
        <authorList>
            <person name="Xin W."/>
            <person name="Xu Z."/>
            <person name="Xiang F."/>
            <person name="Zhang J."/>
            <person name="Xi L."/>
            <person name="Liu J."/>
        </authorList>
    </citation>
    <scope>NUCLEOTIDE SEQUENCE [LARGE SCALE GENOMIC DNA]</scope>
    <source>
        <strain evidence="7 8">B2.3</strain>
    </source>
</reference>
<dbReference type="PANTHER" id="PTHR30329">
    <property type="entry name" value="STATOR ELEMENT OF FLAGELLAR MOTOR COMPLEX"/>
    <property type="match status" value="1"/>
</dbReference>
<dbReference type="InterPro" id="IPR006665">
    <property type="entry name" value="OmpA-like"/>
</dbReference>
<evidence type="ECO:0000313" key="7">
    <source>
        <dbReference type="EMBL" id="RST84727.1"/>
    </source>
</evidence>
<keyword evidence="8" id="KW-1185">Reference proteome</keyword>
<feature type="signal peptide" evidence="5">
    <location>
        <begin position="1"/>
        <end position="22"/>
    </location>
</feature>
<dbReference type="InterPro" id="IPR050330">
    <property type="entry name" value="Bact_OuterMem_StrucFunc"/>
</dbReference>
<protein>
    <submittedName>
        <fullName evidence="7">OmpA family protein</fullName>
    </submittedName>
</protein>
<keyword evidence="3" id="KW-0998">Cell outer membrane</keyword>
<dbReference type="RefSeq" id="WP_126701586.1">
    <property type="nucleotide sequence ID" value="NZ_RWKW01000080.1"/>
</dbReference>
<sequence>MIRKFVIAALVATIALPGVASAQSRDMPSAERILRQLEAQPRERVAPNRRVTVQEFKRRPEMRRAAPSIEIQSINFATGSAEIPYSQYRKVEQIGNALSRIVERNPRARFLVEGHTDAVGSGASNLALSERRAESLKRLLVREFGVPFRALETVGYGEDYLLVETPYESWENRRVTLRRIDQFIR</sequence>
<dbReference type="AlphaFoldDB" id="A0A3S0A4S7"/>
<dbReference type="Gene3D" id="3.30.1330.60">
    <property type="entry name" value="OmpA-like domain"/>
    <property type="match status" value="1"/>
</dbReference>
<dbReference type="PROSITE" id="PS51123">
    <property type="entry name" value="OMPA_2"/>
    <property type="match status" value="1"/>
</dbReference>
<dbReference type="EMBL" id="RWKW01000080">
    <property type="protein sequence ID" value="RST84727.1"/>
    <property type="molecule type" value="Genomic_DNA"/>
</dbReference>
<dbReference type="CDD" id="cd07185">
    <property type="entry name" value="OmpA_C-like"/>
    <property type="match status" value="1"/>
</dbReference>
<dbReference type="InterPro" id="IPR006664">
    <property type="entry name" value="OMP_bac"/>
</dbReference>
<evidence type="ECO:0000256" key="1">
    <source>
        <dbReference type="ARBA" id="ARBA00004442"/>
    </source>
</evidence>
<dbReference type="OrthoDB" id="9792021at2"/>
<comment type="caution">
    <text evidence="7">The sequence shown here is derived from an EMBL/GenBank/DDBJ whole genome shotgun (WGS) entry which is preliminary data.</text>
</comment>
<evidence type="ECO:0000256" key="3">
    <source>
        <dbReference type="ARBA" id="ARBA00023237"/>
    </source>
</evidence>
<dbReference type="PANTHER" id="PTHR30329:SF21">
    <property type="entry name" value="LIPOPROTEIN YIAD-RELATED"/>
    <property type="match status" value="1"/>
</dbReference>
<accession>A0A3S0A4S7</accession>
<feature type="domain" description="OmpA-like" evidence="6">
    <location>
        <begin position="63"/>
        <end position="185"/>
    </location>
</feature>
<dbReference type="Proteomes" id="UP000278398">
    <property type="component" value="Unassembled WGS sequence"/>
</dbReference>
<keyword evidence="5" id="KW-0732">Signal</keyword>
<proteinExistence type="predicted"/>
<dbReference type="GO" id="GO:0009279">
    <property type="term" value="C:cell outer membrane"/>
    <property type="evidence" value="ECO:0007669"/>
    <property type="project" value="UniProtKB-SubCell"/>
</dbReference>